<evidence type="ECO:0000313" key="2">
    <source>
        <dbReference type="Proteomes" id="UP000494301"/>
    </source>
</evidence>
<gene>
    <name evidence="1" type="ORF">BLA3211_05878</name>
</gene>
<dbReference type="EMBL" id="CABWIL020000024">
    <property type="protein sequence ID" value="CAB3970318.1"/>
    <property type="molecule type" value="Genomic_DNA"/>
</dbReference>
<dbReference type="Gene3D" id="3.40.50.620">
    <property type="entry name" value="HUPs"/>
    <property type="match status" value="1"/>
</dbReference>
<organism evidence="1 2">
    <name type="scientific">Burkholderia aenigmatica</name>
    <dbReference type="NCBI Taxonomy" id="2015348"/>
    <lineage>
        <taxon>Bacteria</taxon>
        <taxon>Pseudomonadati</taxon>
        <taxon>Pseudomonadota</taxon>
        <taxon>Betaproteobacteria</taxon>
        <taxon>Burkholderiales</taxon>
        <taxon>Burkholderiaceae</taxon>
        <taxon>Burkholderia</taxon>
        <taxon>Burkholderia cepacia complex</taxon>
    </lineage>
</organism>
<dbReference type="Proteomes" id="UP000494301">
    <property type="component" value="Unassembled WGS sequence"/>
</dbReference>
<dbReference type="SUPFAM" id="SSF52402">
    <property type="entry name" value="Adenine nucleotide alpha hydrolases-like"/>
    <property type="match status" value="1"/>
</dbReference>
<sequence length="644" mass="72804">MNQQTISFFQEVAPQATSVEERIARATKNISRLFVEGKPAVVAWSGGKDSSLVLAITLHAATTYIETLRGRRHTRYRPSEKCDAPFLPALRAWRAVRKSVYVRASLGRLRDPFIVAMTSDTLIENPSVIAHIRSEYAKVEQYSADAGIRVETHIVTPPLLSTWQVSILSGRAIPSYAGMKGDCTVSLKIAPARSFRRKLFRRLKHEGWGTPVTLLGTRYSESNRRSANMRRRGERADRPVRNKDGEYVLSPICDFETDEVWEALAYYGSGVWPSYSNFEDTMRIYADAGGTSCAVVADAIFEGSSSKSGKCGARFGCHMCLQTEDKSLATMVDYDPQYGYAKGLLELNEYLRNIRYDWSRRNWIGRTIRGGYIAIAPDTLHPRVLREVSRFMLQLDHDERLRAHRAGENPRFELLPIEIIVALDAIQSLYGVARPFSLWADLRDIQSGGVRYDIPKIEAVPETPLPESRFLYVGEEWDERPDSAFTGLRDSYLEALTEGACQPELVELASGKTAWKVETGQAFEVDVESAYMLMDFELERMLSLHDGYLAPGGVTYGYKWYLQYGTIQLSHSQQAEHDEVCRRSEFKDRLGLTFDYDHNELIAKSVAYRELPESAKAAWVHKARSLSNQMEMFGLADNDLVATI</sequence>
<dbReference type="RefSeq" id="WP_046543986.1">
    <property type="nucleotide sequence ID" value="NZ_CABWIL020000024.1"/>
</dbReference>
<proteinExistence type="predicted"/>
<reference evidence="1 2" key="1">
    <citation type="submission" date="2020-04" db="EMBL/GenBank/DDBJ databases">
        <authorList>
            <person name="Depoorter E."/>
        </authorList>
    </citation>
    <scope>NUCLEOTIDE SEQUENCE [LARGE SCALE GENOMIC DNA]</scope>
    <source>
        <strain evidence="1 2">BCC0217</strain>
    </source>
</reference>
<accession>A0A6J5JFF9</accession>
<protein>
    <recommendedName>
        <fullName evidence="3">Phosphoadenosine phosphosulphate reductase domain-containing protein</fullName>
    </recommendedName>
</protein>
<dbReference type="InterPro" id="IPR014729">
    <property type="entry name" value="Rossmann-like_a/b/a_fold"/>
</dbReference>
<dbReference type="AlphaFoldDB" id="A0A6J5JFF9"/>
<evidence type="ECO:0000313" key="1">
    <source>
        <dbReference type="EMBL" id="CAB3970318.1"/>
    </source>
</evidence>
<name>A0A6J5JFF9_9BURK</name>
<evidence type="ECO:0008006" key="3">
    <source>
        <dbReference type="Google" id="ProtNLM"/>
    </source>
</evidence>